<comment type="caution">
    <text evidence="4">The sequence shown here is derived from an EMBL/GenBank/DDBJ whole genome shotgun (WGS) entry which is preliminary data.</text>
</comment>
<evidence type="ECO:0000256" key="1">
    <source>
        <dbReference type="ARBA" id="ARBA00022723"/>
    </source>
</evidence>
<dbReference type="InterPro" id="IPR029052">
    <property type="entry name" value="Metallo-depent_PP-like"/>
</dbReference>
<dbReference type="PROSITE" id="PS51318">
    <property type="entry name" value="TAT"/>
    <property type="match status" value="1"/>
</dbReference>
<reference evidence="4 5" key="1">
    <citation type="submission" date="2018-03" db="EMBL/GenBank/DDBJ databases">
        <title>Draft Genome Sequences of the Obligatory Marine Myxobacteria Enhygromyxa salina SWB005.</title>
        <authorList>
            <person name="Poehlein A."/>
            <person name="Moghaddam J.A."/>
            <person name="Harms H."/>
            <person name="Alanjari M."/>
            <person name="Koenig G.M."/>
            <person name="Daniel R."/>
            <person name="Schaeberle T.F."/>
        </authorList>
    </citation>
    <scope>NUCLEOTIDE SEQUENCE [LARGE SCALE GENOMIC DNA]</scope>
    <source>
        <strain evidence="4 5">SWB005</strain>
    </source>
</reference>
<name>A0A2S9YGW3_9BACT</name>
<dbReference type="Gene3D" id="3.60.21.10">
    <property type="match status" value="1"/>
</dbReference>
<evidence type="ECO:0000259" key="3">
    <source>
        <dbReference type="Pfam" id="PF00149"/>
    </source>
</evidence>
<dbReference type="Proteomes" id="UP000237968">
    <property type="component" value="Unassembled WGS sequence"/>
</dbReference>
<dbReference type="PANTHER" id="PTHR31302:SF31">
    <property type="entry name" value="PHOSPHODIESTERASE YAEI"/>
    <property type="match status" value="1"/>
</dbReference>
<dbReference type="AlphaFoldDB" id="A0A2S9YGW3"/>
<sequence length="274" mass="28745">MDLRPYLTRRNLLRGLGAASLLTAVDALAIEPRWLAVSEHELALDGLPHALDGFTIVQITDAHLSSLGAVESAIVDAVARVDPQLVVLTGDLIDDLAHGPVLEELCAELARGGARVLATLGNWEHWGNIEPSRLAKLYARSGATLVIDAWEPWQPGDGGLAIYATDDSTGGSPRPLQPGSGAPVELLLTHSPALVDEAAPAGRFDLCLAGHTHGGQITAAGLAPVLPPGSGRFVAGWYETALGPLYVSRGTGTSVVPARLCCRPELPVIRLRRA</sequence>
<accession>A0A2S9YGW3</accession>
<dbReference type="OrthoDB" id="9780884at2"/>
<dbReference type="GO" id="GO:0046872">
    <property type="term" value="F:metal ion binding"/>
    <property type="evidence" value="ECO:0007669"/>
    <property type="project" value="UniProtKB-KW"/>
</dbReference>
<keyword evidence="1" id="KW-0479">Metal-binding</keyword>
<organism evidence="4 5">
    <name type="scientific">Enhygromyxa salina</name>
    <dbReference type="NCBI Taxonomy" id="215803"/>
    <lineage>
        <taxon>Bacteria</taxon>
        <taxon>Pseudomonadati</taxon>
        <taxon>Myxococcota</taxon>
        <taxon>Polyangia</taxon>
        <taxon>Nannocystales</taxon>
        <taxon>Nannocystaceae</taxon>
        <taxon>Enhygromyxa</taxon>
    </lineage>
</organism>
<protein>
    <submittedName>
        <fullName evidence="4">Phosphodiesterase YaeI</fullName>
    </submittedName>
</protein>
<dbReference type="SUPFAM" id="SSF56300">
    <property type="entry name" value="Metallo-dependent phosphatases"/>
    <property type="match status" value="1"/>
</dbReference>
<feature type="domain" description="Calcineurin-like phosphoesterase" evidence="3">
    <location>
        <begin position="55"/>
        <end position="214"/>
    </location>
</feature>
<evidence type="ECO:0000313" key="4">
    <source>
        <dbReference type="EMBL" id="PRQ04355.1"/>
    </source>
</evidence>
<dbReference type="InterPro" id="IPR006311">
    <property type="entry name" value="TAT_signal"/>
</dbReference>
<dbReference type="InterPro" id="IPR051158">
    <property type="entry name" value="Metallophosphoesterase_sf"/>
</dbReference>
<keyword evidence="5" id="KW-1185">Reference proteome</keyword>
<dbReference type="EMBL" id="PVNK01000043">
    <property type="protein sequence ID" value="PRQ04355.1"/>
    <property type="molecule type" value="Genomic_DNA"/>
</dbReference>
<dbReference type="GO" id="GO:0009245">
    <property type="term" value="P:lipid A biosynthetic process"/>
    <property type="evidence" value="ECO:0007669"/>
    <property type="project" value="TreeGrafter"/>
</dbReference>
<proteinExistence type="predicted"/>
<dbReference type="Pfam" id="PF00149">
    <property type="entry name" value="Metallophos"/>
    <property type="match status" value="1"/>
</dbReference>
<dbReference type="RefSeq" id="WP_106390276.1">
    <property type="nucleotide sequence ID" value="NZ_PVNK01000043.1"/>
</dbReference>
<keyword evidence="2" id="KW-0378">Hydrolase</keyword>
<evidence type="ECO:0000256" key="2">
    <source>
        <dbReference type="ARBA" id="ARBA00022801"/>
    </source>
</evidence>
<gene>
    <name evidence="4" type="ORF">ENSA5_08330</name>
</gene>
<dbReference type="InterPro" id="IPR004843">
    <property type="entry name" value="Calcineurin-like_PHP"/>
</dbReference>
<dbReference type="PANTHER" id="PTHR31302">
    <property type="entry name" value="TRANSMEMBRANE PROTEIN WITH METALLOPHOSPHOESTERASE DOMAIN-RELATED"/>
    <property type="match status" value="1"/>
</dbReference>
<dbReference type="GO" id="GO:0008758">
    <property type="term" value="F:UDP-2,3-diacylglucosamine hydrolase activity"/>
    <property type="evidence" value="ECO:0007669"/>
    <property type="project" value="TreeGrafter"/>
</dbReference>
<evidence type="ECO:0000313" key="5">
    <source>
        <dbReference type="Proteomes" id="UP000237968"/>
    </source>
</evidence>
<dbReference type="GO" id="GO:0016020">
    <property type="term" value="C:membrane"/>
    <property type="evidence" value="ECO:0007669"/>
    <property type="project" value="GOC"/>
</dbReference>